<dbReference type="EMBL" id="PRFA01000067">
    <property type="protein sequence ID" value="PWU88830.1"/>
    <property type="molecule type" value="Genomic_DNA"/>
</dbReference>
<dbReference type="VEuPathDB" id="TriTrypDB:BCY84_22561"/>
<dbReference type="VEuPathDB" id="TriTrypDB:TcCLB.506281.70"/>
<dbReference type="VEuPathDB" id="TriTrypDB:TcCLB.506409.140"/>
<dbReference type="VEuPathDB" id="TriTrypDB:ECC02_007160"/>
<dbReference type="AlphaFoldDB" id="A0A2V2UXM4"/>
<dbReference type="VEuPathDB" id="TriTrypDB:TcCLB.503741.10"/>
<feature type="signal peptide" evidence="2">
    <location>
        <begin position="1"/>
        <end position="25"/>
    </location>
</feature>
<dbReference type="VEuPathDB" id="TriTrypDB:C3747_27g316"/>
<dbReference type="VEuPathDB" id="TriTrypDB:TcCL_Unassigned03806"/>
<dbReference type="VEuPathDB" id="TriTrypDB:TcYC6_0153180"/>
<dbReference type="VEuPathDB" id="TriTrypDB:TCDM_11179"/>
<feature type="chain" id="PRO_5016069581" evidence="2">
    <location>
        <begin position="26"/>
        <end position="210"/>
    </location>
</feature>
<name>A0A2V2UXM4_TRYCR</name>
<dbReference type="VEuPathDB" id="TriTrypDB:TcBrA4_0165190"/>
<proteinExistence type="predicted"/>
<accession>A0A2V2UXM4</accession>
<dbReference type="Pfam" id="PF01456">
    <property type="entry name" value="Mucin"/>
    <property type="match status" value="1"/>
</dbReference>
<evidence type="ECO:0000256" key="2">
    <source>
        <dbReference type="SAM" id="SignalP"/>
    </source>
</evidence>
<protein>
    <submittedName>
        <fullName evidence="3">Putative mucin TcMUCII</fullName>
    </submittedName>
</protein>
<dbReference type="VEuPathDB" id="TriTrypDB:C4B63_67g188"/>
<feature type="compositionally biased region" description="Basic and acidic residues" evidence="1">
    <location>
        <begin position="108"/>
        <end position="124"/>
    </location>
</feature>
<evidence type="ECO:0000313" key="4">
    <source>
        <dbReference type="Proteomes" id="UP000246121"/>
    </source>
</evidence>
<organism evidence="3 4">
    <name type="scientific">Trypanosoma cruzi</name>
    <dbReference type="NCBI Taxonomy" id="5693"/>
    <lineage>
        <taxon>Eukaryota</taxon>
        <taxon>Discoba</taxon>
        <taxon>Euglenozoa</taxon>
        <taxon>Kinetoplastea</taxon>
        <taxon>Metakinetoplastina</taxon>
        <taxon>Trypanosomatida</taxon>
        <taxon>Trypanosomatidae</taxon>
        <taxon>Trypanosoma</taxon>
        <taxon>Schizotrypanum</taxon>
    </lineage>
</organism>
<comment type="caution">
    <text evidence="3">The sequence shown here is derived from an EMBL/GenBank/DDBJ whole genome shotgun (WGS) entry which is preliminary data.</text>
</comment>
<evidence type="ECO:0000256" key="1">
    <source>
        <dbReference type="SAM" id="MobiDB-lite"/>
    </source>
</evidence>
<feature type="region of interest" description="Disordered" evidence="1">
    <location>
        <begin position="70"/>
        <end position="179"/>
    </location>
</feature>
<keyword evidence="2" id="KW-0732">Signal</keyword>
<dbReference type="InterPro" id="IPR000458">
    <property type="entry name" value="Tryp_mucin"/>
</dbReference>
<dbReference type="Proteomes" id="UP000246121">
    <property type="component" value="Unassembled WGS sequence"/>
</dbReference>
<feature type="compositionally biased region" description="Low complexity" evidence="1">
    <location>
        <begin position="139"/>
        <end position="174"/>
    </location>
</feature>
<gene>
    <name evidence="3" type="ORF">C4B63_67g188</name>
</gene>
<sequence>MMMTCRLLCALLVLALCCCSSVSVAYTPLEDNENRVQERGVIPPIPPQPPTALLVDTHVSVASHSSTAKVVTVEGAGQRGPPGLGSSAELGMLDRDETRLPALEQQSDDEKNKVQSEGTKEQQSRTETSAEQTNKESEASAQTTTTTRKAPTTTTTTTQAPSTTTTEAPAVSTTHAPSRLREVDGSLSSSAWVCAPLVLAASALAYTAVG</sequence>
<evidence type="ECO:0000313" key="3">
    <source>
        <dbReference type="EMBL" id="PWU88830.1"/>
    </source>
</evidence>
<reference evidence="3 4" key="1">
    <citation type="journal article" date="2018" name="Microb. Genom.">
        <title>Expanding an expanded genome: long-read sequencing of Trypanosoma cruzi.</title>
        <authorList>
            <person name="Berna L."/>
            <person name="Rodriguez M."/>
            <person name="Chiribao M.L."/>
            <person name="Parodi-Talice A."/>
            <person name="Pita S."/>
            <person name="Rijo G."/>
            <person name="Alvarez-Valin F."/>
            <person name="Robello C."/>
        </authorList>
    </citation>
    <scope>NUCLEOTIDE SEQUENCE [LARGE SCALE GENOMIC DNA]</scope>
    <source>
        <strain evidence="3 4">Dm28c</strain>
    </source>
</reference>
<dbReference type="VEuPathDB" id="TriTrypDB:Tc_MARK_8821"/>